<dbReference type="Proteomes" id="UP000639338">
    <property type="component" value="Unassembled WGS sequence"/>
</dbReference>
<keyword evidence="2" id="KW-1185">Reference proteome</keyword>
<proteinExistence type="predicted"/>
<dbReference type="PANTHER" id="PTHR21163">
    <property type="entry name" value="PROTEIN G12"/>
    <property type="match status" value="1"/>
</dbReference>
<dbReference type="InterPro" id="IPR010629">
    <property type="entry name" value="Ins_allergen"/>
</dbReference>
<dbReference type="AlphaFoldDB" id="A0A835CPT1"/>
<gene>
    <name evidence="1" type="ORF">HCN44_000973</name>
</gene>
<dbReference type="EMBL" id="JACMRX010000005">
    <property type="protein sequence ID" value="KAF7988400.1"/>
    <property type="molecule type" value="Genomic_DNA"/>
</dbReference>
<reference evidence="1 2" key="1">
    <citation type="submission" date="2020-08" db="EMBL/GenBank/DDBJ databases">
        <title>Aphidius gifuensis genome sequencing and assembly.</title>
        <authorList>
            <person name="Du Z."/>
        </authorList>
    </citation>
    <scope>NUCLEOTIDE SEQUENCE [LARGE SCALE GENOMIC DNA]</scope>
    <source>
        <strain evidence="1">YNYX2018</strain>
        <tissue evidence="1">Adults</tissue>
    </source>
</reference>
<evidence type="ECO:0000313" key="2">
    <source>
        <dbReference type="Proteomes" id="UP000639338"/>
    </source>
</evidence>
<dbReference type="Pfam" id="PF06757">
    <property type="entry name" value="Ins_allergen_rp"/>
    <property type="match status" value="1"/>
</dbReference>
<protein>
    <submittedName>
        <fullName evidence="1">Uncharacterized protein</fullName>
    </submittedName>
</protein>
<comment type="caution">
    <text evidence="1">The sequence shown here is derived from an EMBL/GenBank/DDBJ whole genome shotgun (WGS) entry which is preliminary data.</text>
</comment>
<evidence type="ECO:0000313" key="1">
    <source>
        <dbReference type="EMBL" id="KAF7988400.1"/>
    </source>
</evidence>
<organism evidence="1 2">
    <name type="scientific">Aphidius gifuensis</name>
    <name type="common">Parasitoid wasp</name>
    <dbReference type="NCBI Taxonomy" id="684658"/>
    <lineage>
        <taxon>Eukaryota</taxon>
        <taxon>Metazoa</taxon>
        <taxon>Ecdysozoa</taxon>
        <taxon>Arthropoda</taxon>
        <taxon>Hexapoda</taxon>
        <taxon>Insecta</taxon>
        <taxon>Pterygota</taxon>
        <taxon>Neoptera</taxon>
        <taxon>Endopterygota</taxon>
        <taxon>Hymenoptera</taxon>
        <taxon>Apocrita</taxon>
        <taxon>Ichneumonoidea</taxon>
        <taxon>Braconidae</taxon>
        <taxon>Aphidiinae</taxon>
        <taxon>Aphidius</taxon>
    </lineage>
</organism>
<dbReference type="OrthoDB" id="7882129at2759"/>
<name>A0A835CPT1_APHGI</name>
<sequence>MNYIIAGSVITTFFLVAYLINKYSDLKNSQDIDNLNVNDFCLEKDFNNIIELIPMLEIKKILDDYFKYDKQMSTTYNFINEQKKFIIQEIKSIPETMMLLKILQHLGVNLENLNNTIINTWLSLPEFEESNSCIASGGLTVMINKILLILPQDELHFLLRDKLTSSKSFKILIQLLKSPLFIDFCVKIKNNAVLNRHYYWANQDGIEAMCAIELLKKLYLYLTQRLAGA</sequence>
<dbReference type="PANTHER" id="PTHR21163:SF1">
    <property type="entry name" value="PROTEIN G12"/>
    <property type="match status" value="1"/>
</dbReference>
<accession>A0A835CPT1</accession>